<dbReference type="InterPro" id="IPR016181">
    <property type="entry name" value="Acyl_CoA_acyltransferase"/>
</dbReference>
<dbReference type="PROSITE" id="PS51186">
    <property type="entry name" value="GNAT"/>
    <property type="match status" value="1"/>
</dbReference>
<evidence type="ECO:0000259" key="1">
    <source>
        <dbReference type="PROSITE" id="PS51186"/>
    </source>
</evidence>
<evidence type="ECO:0000313" key="2">
    <source>
        <dbReference type="EMBL" id="MFB9646103.1"/>
    </source>
</evidence>
<keyword evidence="3" id="KW-1185">Reference proteome</keyword>
<dbReference type="EC" id="2.3.-.-" evidence="2"/>
<accession>A0ABV5T0G9</accession>
<keyword evidence="2" id="KW-0012">Acyltransferase</keyword>
<proteinExistence type="predicted"/>
<dbReference type="SUPFAM" id="SSF55729">
    <property type="entry name" value="Acyl-CoA N-acyltransferases (Nat)"/>
    <property type="match status" value="1"/>
</dbReference>
<dbReference type="EMBL" id="JBHMBE010000003">
    <property type="protein sequence ID" value="MFB9646103.1"/>
    <property type="molecule type" value="Genomic_DNA"/>
</dbReference>
<dbReference type="InterPro" id="IPR000182">
    <property type="entry name" value="GNAT_dom"/>
</dbReference>
<dbReference type="GO" id="GO:0016746">
    <property type="term" value="F:acyltransferase activity"/>
    <property type="evidence" value="ECO:0007669"/>
    <property type="project" value="UniProtKB-KW"/>
</dbReference>
<dbReference type="Proteomes" id="UP001589611">
    <property type="component" value="Unassembled WGS sequence"/>
</dbReference>
<protein>
    <submittedName>
        <fullName evidence="2">GNAT family N-acetyltransferase</fullName>
        <ecNumber evidence="2">2.3.-.-</ecNumber>
    </submittedName>
</protein>
<name>A0ABV5T0G9_9MICO</name>
<dbReference type="RefSeq" id="WP_344712800.1">
    <property type="nucleotide sequence ID" value="NZ_BAAAWH010000001.1"/>
</dbReference>
<gene>
    <name evidence="2" type="ORF">ACFFPJ_09860</name>
</gene>
<evidence type="ECO:0000313" key="3">
    <source>
        <dbReference type="Proteomes" id="UP001589611"/>
    </source>
</evidence>
<keyword evidence="2" id="KW-0808">Transferase</keyword>
<dbReference type="Pfam" id="PF00583">
    <property type="entry name" value="Acetyltransf_1"/>
    <property type="match status" value="1"/>
</dbReference>
<comment type="caution">
    <text evidence="2">The sequence shown here is derived from an EMBL/GenBank/DDBJ whole genome shotgun (WGS) entry which is preliminary data.</text>
</comment>
<organism evidence="2 3">
    <name type="scientific">Microbacterium terregens</name>
    <dbReference type="NCBI Taxonomy" id="69363"/>
    <lineage>
        <taxon>Bacteria</taxon>
        <taxon>Bacillati</taxon>
        <taxon>Actinomycetota</taxon>
        <taxon>Actinomycetes</taxon>
        <taxon>Micrococcales</taxon>
        <taxon>Microbacteriaceae</taxon>
        <taxon>Microbacterium</taxon>
    </lineage>
</organism>
<dbReference type="CDD" id="cd04301">
    <property type="entry name" value="NAT_SF"/>
    <property type="match status" value="1"/>
</dbReference>
<reference evidence="2 3" key="1">
    <citation type="submission" date="2024-09" db="EMBL/GenBank/DDBJ databases">
        <authorList>
            <person name="Sun Q."/>
            <person name="Mori K."/>
        </authorList>
    </citation>
    <scope>NUCLEOTIDE SEQUENCE [LARGE SCALE GENOMIC DNA]</scope>
    <source>
        <strain evidence="2 3">JCM 1342</strain>
    </source>
</reference>
<dbReference type="Gene3D" id="3.40.630.30">
    <property type="match status" value="1"/>
</dbReference>
<sequence length="195" mass="21721">MAEIVLSPVTADRFDDAEHALTGGGDGQACQCQWWMLTRAQFQRTTQDERREMLRTEIEQGATPPALIAYVDGEAAGWVRIGPRASQIRVLRTRAIAANTDVPLDDEDVWAVTCFVVRREHRGKGLNAELLSAAVDFARSHGARSVEAYPLDTRVATHPTNDLYHGILSVFERAGFREVARPRYDRTIVSLDLST</sequence>
<feature type="domain" description="N-acetyltransferase" evidence="1">
    <location>
        <begin position="12"/>
        <end position="195"/>
    </location>
</feature>